<gene>
    <name evidence="2" type="ORF">GCM10017559_83930</name>
</gene>
<comment type="caution">
    <text evidence="2">The sequence shown here is derived from an EMBL/GenBank/DDBJ whole genome shotgun (WGS) entry which is preliminary data.</text>
</comment>
<accession>A0ABP6LKE2</accession>
<evidence type="ECO:0000313" key="2">
    <source>
        <dbReference type="EMBL" id="GAA3042217.1"/>
    </source>
</evidence>
<protein>
    <submittedName>
        <fullName evidence="2">Uncharacterized protein</fullName>
    </submittedName>
</protein>
<organism evidence="2 3">
    <name type="scientific">Streptosporangium longisporum</name>
    <dbReference type="NCBI Taxonomy" id="46187"/>
    <lineage>
        <taxon>Bacteria</taxon>
        <taxon>Bacillati</taxon>
        <taxon>Actinomycetota</taxon>
        <taxon>Actinomycetes</taxon>
        <taxon>Streptosporangiales</taxon>
        <taxon>Streptosporangiaceae</taxon>
        <taxon>Streptosporangium</taxon>
    </lineage>
</organism>
<evidence type="ECO:0000313" key="3">
    <source>
        <dbReference type="Proteomes" id="UP001499930"/>
    </source>
</evidence>
<dbReference type="Proteomes" id="UP001499930">
    <property type="component" value="Unassembled WGS sequence"/>
</dbReference>
<proteinExistence type="predicted"/>
<sequence>MRDARGRAPGAGERARGGAGGATGWPCPAGIRGQRQESLRVAVPPDGVVKERLGSLSQITEPSEFFLMYL</sequence>
<keyword evidence="3" id="KW-1185">Reference proteome</keyword>
<name>A0ABP6LKE2_9ACTN</name>
<evidence type="ECO:0000256" key="1">
    <source>
        <dbReference type="SAM" id="MobiDB-lite"/>
    </source>
</evidence>
<dbReference type="EMBL" id="BAAAWD010000032">
    <property type="protein sequence ID" value="GAA3042217.1"/>
    <property type="molecule type" value="Genomic_DNA"/>
</dbReference>
<reference evidence="3" key="1">
    <citation type="journal article" date="2019" name="Int. J. Syst. Evol. Microbiol.">
        <title>The Global Catalogue of Microorganisms (GCM) 10K type strain sequencing project: providing services to taxonomists for standard genome sequencing and annotation.</title>
        <authorList>
            <consortium name="The Broad Institute Genomics Platform"/>
            <consortium name="The Broad Institute Genome Sequencing Center for Infectious Disease"/>
            <person name="Wu L."/>
            <person name="Ma J."/>
        </authorList>
    </citation>
    <scope>NUCLEOTIDE SEQUENCE [LARGE SCALE GENOMIC DNA]</scope>
    <source>
        <strain evidence="3">JCM 3106</strain>
    </source>
</reference>
<feature type="region of interest" description="Disordered" evidence="1">
    <location>
        <begin position="1"/>
        <end position="37"/>
    </location>
</feature>